<dbReference type="GO" id="GO:0046872">
    <property type="term" value="F:metal ion binding"/>
    <property type="evidence" value="ECO:0007669"/>
    <property type="project" value="UniProtKB-KW"/>
</dbReference>
<evidence type="ECO:0000256" key="8">
    <source>
        <dbReference type="ARBA" id="ARBA00022833"/>
    </source>
</evidence>
<feature type="transmembrane region" description="Helical" evidence="12">
    <location>
        <begin position="32"/>
        <end position="51"/>
    </location>
</feature>
<keyword evidence="6" id="KW-0479">Metal-binding</keyword>
<reference evidence="16" key="1">
    <citation type="submission" date="2017-11" db="EMBL/GenBank/DDBJ databases">
        <authorList>
            <person name="Zhu W."/>
        </authorList>
    </citation>
    <scope>NUCLEOTIDE SEQUENCE [LARGE SCALE GENOMIC DNA]</scope>
    <source>
        <strain evidence="16">CAU 1051</strain>
    </source>
</reference>
<keyword evidence="5 12" id="KW-0812">Transmembrane</keyword>
<dbReference type="EMBL" id="PIOD01000029">
    <property type="protein sequence ID" value="RDW15065.1"/>
    <property type="molecule type" value="Genomic_DNA"/>
</dbReference>
<feature type="transmembrane region" description="Helical" evidence="12">
    <location>
        <begin position="57"/>
        <end position="75"/>
    </location>
</feature>
<evidence type="ECO:0000256" key="2">
    <source>
        <dbReference type="ARBA" id="ARBA00004651"/>
    </source>
</evidence>
<feature type="domain" description="Peptidase M48" evidence="13">
    <location>
        <begin position="332"/>
        <end position="547"/>
    </location>
</feature>
<keyword evidence="9 12" id="KW-1133">Transmembrane helix</keyword>
<evidence type="ECO:0000256" key="7">
    <source>
        <dbReference type="ARBA" id="ARBA00022801"/>
    </source>
</evidence>
<evidence type="ECO:0000313" key="15">
    <source>
        <dbReference type="EMBL" id="RDW15065.1"/>
    </source>
</evidence>
<sequence length="571" mass="65884">MLPDLLETIVHLLYGCIIYVISYLLRKWNTKLGYVSEITLALLFSSFIFYQNGYSDGFIYISFMSAGYLSMHLLLADYGKFGEIKAEINEQTAIEEIQIVRNNKRIFGDLAISILVFAGATLFLIYGPEYSLLNYVIVFGMLTAITEMIKRIITYNTTRIYLSKELESLYILSRLDSRIYPLEDIEKITIETGVDLLKLHPYLTLFTTNTDFTTSFDKVLRLQMPGETVYLTIKETETLKAEVEPESQIADAIEEKVTILPLYHKKNIKRLLGKFYFAITVKGVSAYTSILLLLYIIKAPVWLMVSFAIIYWLFNMYVSDRVLKVAMDAKPTKNPDVISAAEKIFVRAGIPNVNVYETDSAQYNGMATGMNIGKSMVTLTSATLTLPIEAIEGILAHEAVHVKKRDVMWGQLCRAFLMLVVVFSLLFVLEQIENIEDYSTPLFFIIWTLMLLFPLVQSFYLQLMEVRADHLGAAFLDGGKRQMADSLATLATRQDEALRKAQQYSLEIRNQKEIKSSLERSPWFYRLLEFQFMAHPPIYWRVHTLRSDRNQWGSRIWKRWLADRFKESFTK</sequence>
<comment type="subcellular location">
    <subcellularLocation>
        <location evidence="2">Cell membrane</location>
        <topology evidence="2">Multi-pass membrane protein</topology>
    </subcellularLocation>
</comment>
<dbReference type="RefSeq" id="WP_115751389.1">
    <property type="nucleotide sequence ID" value="NZ_PIOD01000029.1"/>
</dbReference>
<dbReference type="PANTHER" id="PTHR43221:SF1">
    <property type="entry name" value="PROTEASE HTPX"/>
    <property type="match status" value="1"/>
</dbReference>
<feature type="transmembrane region" description="Helical" evidence="12">
    <location>
        <begin position="132"/>
        <end position="149"/>
    </location>
</feature>
<evidence type="ECO:0000256" key="6">
    <source>
        <dbReference type="ARBA" id="ARBA00022723"/>
    </source>
</evidence>
<evidence type="ECO:0000259" key="13">
    <source>
        <dbReference type="Pfam" id="PF01435"/>
    </source>
</evidence>
<keyword evidence="11 12" id="KW-0472">Membrane</keyword>
<evidence type="ECO:0000256" key="5">
    <source>
        <dbReference type="ARBA" id="ARBA00022692"/>
    </source>
</evidence>
<comment type="cofactor">
    <cofactor evidence="1">
        <name>Zn(2+)</name>
        <dbReference type="ChEBI" id="CHEBI:29105"/>
    </cofactor>
</comment>
<evidence type="ECO:0000256" key="12">
    <source>
        <dbReference type="SAM" id="Phobius"/>
    </source>
</evidence>
<keyword evidence="3" id="KW-1003">Cell membrane</keyword>
<dbReference type="GO" id="GO:0006508">
    <property type="term" value="P:proteolysis"/>
    <property type="evidence" value="ECO:0007669"/>
    <property type="project" value="UniProtKB-KW"/>
</dbReference>
<evidence type="ECO:0000259" key="14">
    <source>
        <dbReference type="Pfam" id="PF23492"/>
    </source>
</evidence>
<dbReference type="GO" id="GO:0005886">
    <property type="term" value="C:plasma membrane"/>
    <property type="evidence" value="ECO:0007669"/>
    <property type="project" value="UniProtKB-SubCell"/>
</dbReference>
<evidence type="ECO:0000256" key="9">
    <source>
        <dbReference type="ARBA" id="ARBA00022989"/>
    </source>
</evidence>
<dbReference type="Proteomes" id="UP000256520">
    <property type="component" value="Unassembled WGS sequence"/>
</dbReference>
<proteinExistence type="predicted"/>
<feature type="transmembrane region" description="Helical" evidence="12">
    <location>
        <begin position="301"/>
        <end position="318"/>
    </location>
</feature>
<dbReference type="InterPro" id="IPR001915">
    <property type="entry name" value="Peptidase_M48"/>
</dbReference>
<evidence type="ECO:0000313" key="16">
    <source>
        <dbReference type="Proteomes" id="UP000256520"/>
    </source>
</evidence>
<keyword evidence="7" id="KW-0378">Hydrolase</keyword>
<dbReference type="Pfam" id="PF23492">
    <property type="entry name" value="bPH_9"/>
    <property type="match status" value="1"/>
</dbReference>
<dbReference type="Pfam" id="PF01435">
    <property type="entry name" value="Peptidase_M48"/>
    <property type="match status" value="1"/>
</dbReference>
<feature type="transmembrane region" description="Helical" evidence="12">
    <location>
        <begin position="6"/>
        <end position="25"/>
    </location>
</feature>
<keyword evidence="16" id="KW-1185">Reference proteome</keyword>
<dbReference type="CDD" id="cd07329">
    <property type="entry name" value="M56_like"/>
    <property type="match status" value="1"/>
</dbReference>
<dbReference type="PANTHER" id="PTHR43221">
    <property type="entry name" value="PROTEASE HTPX"/>
    <property type="match status" value="1"/>
</dbReference>
<feature type="transmembrane region" description="Helical" evidence="12">
    <location>
        <begin position="106"/>
        <end position="126"/>
    </location>
</feature>
<keyword evidence="8" id="KW-0862">Zinc</keyword>
<accession>A0A3D8PIQ4</accession>
<keyword evidence="4" id="KW-0645">Protease</keyword>
<dbReference type="AlphaFoldDB" id="A0A3D8PIQ4"/>
<dbReference type="GO" id="GO:0004222">
    <property type="term" value="F:metalloendopeptidase activity"/>
    <property type="evidence" value="ECO:0007669"/>
    <property type="project" value="InterPro"/>
</dbReference>
<organism evidence="15 16">
    <name type="scientific">Oceanobacillus chungangensis</name>
    <dbReference type="NCBI Taxonomy" id="1229152"/>
    <lineage>
        <taxon>Bacteria</taxon>
        <taxon>Bacillati</taxon>
        <taxon>Bacillota</taxon>
        <taxon>Bacilli</taxon>
        <taxon>Bacillales</taxon>
        <taxon>Bacillaceae</taxon>
        <taxon>Oceanobacillus</taxon>
    </lineage>
</organism>
<dbReference type="OrthoDB" id="15218at2"/>
<evidence type="ECO:0000256" key="4">
    <source>
        <dbReference type="ARBA" id="ARBA00022670"/>
    </source>
</evidence>
<evidence type="ECO:0000256" key="1">
    <source>
        <dbReference type="ARBA" id="ARBA00001947"/>
    </source>
</evidence>
<feature type="transmembrane region" description="Helical" evidence="12">
    <location>
        <begin position="275"/>
        <end position="295"/>
    </location>
</feature>
<dbReference type="InterPro" id="IPR050083">
    <property type="entry name" value="HtpX_protease"/>
</dbReference>
<evidence type="ECO:0000256" key="3">
    <source>
        <dbReference type="ARBA" id="ARBA00022475"/>
    </source>
</evidence>
<feature type="transmembrane region" description="Helical" evidence="12">
    <location>
        <begin position="412"/>
        <end position="429"/>
    </location>
</feature>
<feature type="transmembrane region" description="Helical" evidence="12">
    <location>
        <begin position="441"/>
        <end position="461"/>
    </location>
</feature>
<comment type="caution">
    <text evidence="15">The sequence shown here is derived from an EMBL/GenBank/DDBJ whole genome shotgun (WGS) entry which is preliminary data.</text>
</comment>
<feature type="domain" description="YxkI PH" evidence="14">
    <location>
        <begin position="159"/>
        <end position="243"/>
    </location>
</feature>
<dbReference type="InterPro" id="IPR056388">
    <property type="entry name" value="PH_YxkI"/>
</dbReference>
<gene>
    <name evidence="15" type="ORF">CWR45_18780</name>
</gene>
<evidence type="ECO:0000256" key="11">
    <source>
        <dbReference type="ARBA" id="ARBA00023136"/>
    </source>
</evidence>
<protein>
    <submittedName>
        <fullName evidence="15">Peptidase</fullName>
    </submittedName>
</protein>
<name>A0A3D8PIQ4_9BACI</name>
<keyword evidence="10" id="KW-0482">Metalloprotease</keyword>
<evidence type="ECO:0000256" key="10">
    <source>
        <dbReference type="ARBA" id="ARBA00023049"/>
    </source>
</evidence>
<dbReference type="Gene3D" id="3.30.2010.10">
    <property type="entry name" value="Metalloproteases ('zincins'), catalytic domain"/>
    <property type="match status" value="1"/>
</dbReference>